<comment type="caution">
    <text evidence="1">The sequence shown here is derived from an EMBL/GenBank/DDBJ whole genome shotgun (WGS) entry which is preliminary data.</text>
</comment>
<name>A0A024GSN1_9STRA</name>
<accession>A0A024GSN1</accession>
<evidence type="ECO:0000313" key="1">
    <source>
        <dbReference type="EMBL" id="CCI49740.1"/>
    </source>
</evidence>
<dbReference type="Proteomes" id="UP000053237">
    <property type="component" value="Unassembled WGS sequence"/>
</dbReference>
<dbReference type="EMBL" id="CAIX01000334">
    <property type="protein sequence ID" value="CCI49740.1"/>
    <property type="molecule type" value="Genomic_DNA"/>
</dbReference>
<gene>
    <name evidence="1" type="ORF">BN9_111310</name>
</gene>
<dbReference type="AlphaFoldDB" id="A0A024GSN1"/>
<protein>
    <submittedName>
        <fullName evidence="1">Uncharacterized protein</fullName>
    </submittedName>
</protein>
<sequence>MAFWLMRSLRFRLLRLERLKYTLRLQDVRNNSFLSFLYFHRALPFRSVSTHHIRLSPRFFLFIHSGFDHFQSLFHAMYLHLEPLNPRLAFGHYLTHQK</sequence>
<organism evidence="1 2">
    <name type="scientific">Albugo candida</name>
    <dbReference type="NCBI Taxonomy" id="65357"/>
    <lineage>
        <taxon>Eukaryota</taxon>
        <taxon>Sar</taxon>
        <taxon>Stramenopiles</taxon>
        <taxon>Oomycota</taxon>
        <taxon>Peronosporomycetes</taxon>
        <taxon>Albuginales</taxon>
        <taxon>Albuginaceae</taxon>
        <taxon>Albugo</taxon>
    </lineage>
</organism>
<proteinExistence type="predicted"/>
<dbReference type="InParanoid" id="A0A024GSN1"/>
<keyword evidence="2" id="KW-1185">Reference proteome</keyword>
<evidence type="ECO:0000313" key="2">
    <source>
        <dbReference type="Proteomes" id="UP000053237"/>
    </source>
</evidence>
<reference evidence="1 2" key="1">
    <citation type="submission" date="2012-05" db="EMBL/GenBank/DDBJ databases">
        <title>Recombination and specialization in a pathogen metapopulation.</title>
        <authorList>
            <person name="Gardiner A."/>
            <person name="Kemen E."/>
            <person name="Schultz-Larsen T."/>
            <person name="MacLean D."/>
            <person name="Van Oosterhout C."/>
            <person name="Jones J.D.G."/>
        </authorList>
    </citation>
    <scope>NUCLEOTIDE SEQUENCE [LARGE SCALE GENOMIC DNA]</scope>
    <source>
        <strain evidence="1 2">Ac Nc2</strain>
    </source>
</reference>